<evidence type="ECO:0000259" key="1">
    <source>
        <dbReference type="Pfam" id="PF00668"/>
    </source>
</evidence>
<dbReference type="GO" id="GO:0005737">
    <property type="term" value="C:cytoplasm"/>
    <property type="evidence" value="ECO:0007669"/>
    <property type="project" value="TreeGrafter"/>
</dbReference>
<evidence type="ECO:0000313" key="2">
    <source>
        <dbReference type="EMBL" id="KAJ1950363.1"/>
    </source>
</evidence>
<reference evidence="2" key="1">
    <citation type="submission" date="2022-07" db="EMBL/GenBank/DDBJ databases">
        <title>Phylogenomic reconstructions and comparative analyses of Kickxellomycotina fungi.</title>
        <authorList>
            <person name="Reynolds N.K."/>
            <person name="Stajich J.E."/>
            <person name="Barry K."/>
            <person name="Grigoriev I.V."/>
            <person name="Crous P."/>
            <person name="Smith M.E."/>
        </authorList>
    </citation>
    <scope>NUCLEOTIDE SEQUENCE</scope>
    <source>
        <strain evidence="2">RSA 1196</strain>
    </source>
</reference>
<protein>
    <recommendedName>
        <fullName evidence="1">Condensation domain-containing protein</fullName>
    </recommendedName>
</protein>
<comment type="caution">
    <text evidence="2">The sequence shown here is derived from an EMBL/GenBank/DDBJ whole genome shotgun (WGS) entry which is preliminary data.</text>
</comment>
<dbReference type="SUPFAM" id="SSF52777">
    <property type="entry name" value="CoA-dependent acyltransferases"/>
    <property type="match status" value="2"/>
</dbReference>
<dbReference type="AlphaFoldDB" id="A0A9W8DZY4"/>
<proteinExistence type="predicted"/>
<dbReference type="PANTHER" id="PTHR45527:SF1">
    <property type="entry name" value="FATTY ACID SYNTHASE"/>
    <property type="match status" value="1"/>
</dbReference>
<dbReference type="InterPro" id="IPR001242">
    <property type="entry name" value="Condensation_dom"/>
</dbReference>
<accession>A0A9W8DZY4</accession>
<gene>
    <name evidence="2" type="ORF">IWQ62_006579</name>
</gene>
<dbReference type="InterPro" id="IPR023213">
    <property type="entry name" value="CAT-like_dom_sf"/>
</dbReference>
<dbReference type="OrthoDB" id="5598541at2759"/>
<dbReference type="PANTHER" id="PTHR45527">
    <property type="entry name" value="NONRIBOSOMAL PEPTIDE SYNTHETASE"/>
    <property type="match status" value="1"/>
</dbReference>
<dbReference type="GO" id="GO:0043041">
    <property type="term" value="P:amino acid activation for nonribosomal peptide biosynthetic process"/>
    <property type="evidence" value="ECO:0007669"/>
    <property type="project" value="TreeGrafter"/>
</dbReference>
<organism evidence="2 3">
    <name type="scientific">Dispira parvispora</name>
    <dbReference type="NCBI Taxonomy" id="1520584"/>
    <lineage>
        <taxon>Eukaryota</taxon>
        <taxon>Fungi</taxon>
        <taxon>Fungi incertae sedis</taxon>
        <taxon>Zoopagomycota</taxon>
        <taxon>Kickxellomycotina</taxon>
        <taxon>Dimargaritomycetes</taxon>
        <taxon>Dimargaritales</taxon>
        <taxon>Dimargaritaceae</taxon>
        <taxon>Dispira</taxon>
    </lineage>
</organism>
<dbReference type="GO" id="GO:0044550">
    <property type="term" value="P:secondary metabolite biosynthetic process"/>
    <property type="evidence" value="ECO:0007669"/>
    <property type="project" value="TreeGrafter"/>
</dbReference>
<dbReference type="Pfam" id="PF00668">
    <property type="entry name" value="Condensation"/>
    <property type="match status" value="1"/>
</dbReference>
<dbReference type="GO" id="GO:0031177">
    <property type="term" value="F:phosphopantetheine binding"/>
    <property type="evidence" value="ECO:0007669"/>
    <property type="project" value="TreeGrafter"/>
</dbReference>
<feature type="non-terminal residue" evidence="2">
    <location>
        <position position="413"/>
    </location>
</feature>
<dbReference type="Proteomes" id="UP001150925">
    <property type="component" value="Unassembled WGS sequence"/>
</dbReference>
<dbReference type="EMBL" id="JANBPY010003754">
    <property type="protein sequence ID" value="KAJ1950363.1"/>
    <property type="molecule type" value="Genomic_DNA"/>
</dbReference>
<feature type="non-terminal residue" evidence="2">
    <location>
        <position position="1"/>
    </location>
</feature>
<name>A0A9W8DZY4_9FUNG</name>
<dbReference type="Gene3D" id="3.30.559.30">
    <property type="entry name" value="Nonribosomal peptide synthetase, condensation domain"/>
    <property type="match status" value="1"/>
</dbReference>
<dbReference type="Gene3D" id="3.30.559.10">
    <property type="entry name" value="Chloramphenicol acetyltransferase-like domain"/>
    <property type="match status" value="1"/>
</dbReference>
<feature type="domain" description="Condensation" evidence="1">
    <location>
        <begin position="11"/>
        <end position="331"/>
    </location>
</feature>
<keyword evidence="3" id="KW-1185">Reference proteome</keyword>
<evidence type="ECO:0000313" key="3">
    <source>
        <dbReference type="Proteomes" id="UP001150925"/>
    </source>
</evidence>
<dbReference type="GO" id="GO:0003824">
    <property type="term" value="F:catalytic activity"/>
    <property type="evidence" value="ECO:0007669"/>
    <property type="project" value="InterPro"/>
</dbReference>
<sequence length="413" mass="47034">PEWLTFADKETYLAQDYKRGFTLDGPFIRFGYHTSKNQWVLTMHHSITDGWTSGLIFEQVIDTYHKLAEGQFVPRNIDNGYAHFAHYVSNQSTDTARVLWQHELEGMVEGTLLSDASTNTTTPEKSNGSVRYVVDDILELNRYIEHHGATLSSLLRVVWALVLRRYAGREKDVVFGAVVSGRNIPVPNVDRITGLCINTIPCRVTLEKHQTVESLIKAVHQGSIRTHGYDCYPLGDVQKWSSFPAKQEMFNTLLVVENLPYQSDGGLDLKMESAFNPTEYPLTVVVYPAQDQLEIAMDYYTSKFTAMFVQQILEDFVHTLRSLLIDTSKSLVDLPVHFPELHSFVHNPADYPVRHAHYYAEQQIQNNPDHQALYDLSTDQGFTYGHLDTMSHYVACRLLKAVESKSVKADQIV</sequence>